<evidence type="ECO:0000313" key="1">
    <source>
        <dbReference type="EMBL" id="MBC9207587.1"/>
    </source>
</evidence>
<accession>A0ABR7RM06</accession>
<dbReference type="Proteomes" id="UP000626026">
    <property type="component" value="Unassembled WGS sequence"/>
</dbReference>
<keyword evidence="2" id="KW-1185">Reference proteome</keyword>
<protein>
    <recommendedName>
        <fullName evidence="3">SGNH hydrolase-type esterase domain-containing protein</fullName>
    </recommendedName>
</protein>
<dbReference type="EMBL" id="JACTVA010000019">
    <property type="protein sequence ID" value="MBC9207587.1"/>
    <property type="molecule type" value="Genomic_DNA"/>
</dbReference>
<dbReference type="RefSeq" id="WP_187784753.1">
    <property type="nucleotide sequence ID" value="NZ_JACTVA010000019.1"/>
</dbReference>
<sequence>MRVCVIGTSNAIYKDGYCGAIADDPRVSYFRKYCIGASPSIIIPYFAGMIDFADFDFVVFDTAINDSNYFKYGSIRKDQIRQFVEFGVNEAARAGCRPALLVMPSLKRFAKPTMARIIYSRIAAENDAVLLDGFTFAEDRAATSGDDLGSLFLDDFHLRKDIAREVGTLLVDRMAGKPQAKLPTQPAKSRFYSIRLADHFPSVERSTSLAASRMVRLGHAPMQLSVPPGHEVAGIVYNAAKTSGAIRIGPQVVKSLWTKYVGTPKDLLTIMAPVIAKSPVDASGRLTLQLAAAEDPITEASRFEHFAPPPTLTSVVEVETLIMWERL</sequence>
<name>A0ABR7RM06_9PROT</name>
<evidence type="ECO:0000313" key="2">
    <source>
        <dbReference type="Proteomes" id="UP000626026"/>
    </source>
</evidence>
<evidence type="ECO:0008006" key="3">
    <source>
        <dbReference type="Google" id="ProtNLM"/>
    </source>
</evidence>
<dbReference type="SUPFAM" id="SSF52266">
    <property type="entry name" value="SGNH hydrolase"/>
    <property type="match status" value="1"/>
</dbReference>
<dbReference type="PROSITE" id="PS00059">
    <property type="entry name" value="ADH_ZINC"/>
    <property type="match status" value="1"/>
</dbReference>
<gene>
    <name evidence="1" type="ORF">IBL26_12145</name>
</gene>
<dbReference type="InterPro" id="IPR002328">
    <property type="entry name" value="ADH_Zn_CS"/>
</dbReference>
<comment type="caution">
    <text evidence="1">The sequence shown here is derived from an EMBL/GenBank/DDBJ whole genome shotgun (WGS) entry which is preliminary data.</text>
</comment>
<proteinExistence type="predicted"/>
<reference evidence="1 2" key="1">
    <citation type="journal article" date="2013" name="Int. J. Syst. Evol. Microbiol.">
        <title>Roseomonas aerophila sp. nov., isolated from air.</title>
        <authorList>
            <person name="Kim S.J."/>
            <person name="Weon H.Y."/>
            <person name="Ahn J.H."/>
            <person name="Hong S.B."/>
            <person name="Seok S.J."/>
            <person name="Whang K.S."/>
            <person name="Kwon S.W."/>
        </authorList>
    </citation>
    <scope>NUCLEOTIDE SEQUENCE [LARGE SCALE GENOMIC DNA]</scope>
    <source>
        <strain evidence="1 2">NBRC 108923</strain>
    </source>
</reference>
<organism evidence="1 2">
    <name type="scientific">Teichococcus aerophilus</name>
    <dbReference type="NCBI Taxonomy" id="1224513"/>
    <lineage>
        <taxon>Bacteria</taxon>
        <taxon>Pseudomonadati</taxon>
        <taxon>Pseudomonadota</taxon>
        <taxon>Alphaproteobacteria</taxon>
        <taxon>Acetobacterales</taxon>
        <taxon>Roseomonadaceae</taxon>
        <taxon>Roseomonas</taxon>
    </lineage>
</organism>